<evidence type="ECO:0000256" key="6">
    <source>
        <dbReference type="PROSITE-ProRule" id="PRU00433"/>
    </source>
</evidence>
<dbReference type="Pfam" id="PF03150">
    <property type="entry name" value="CCP_MauG"/>
    <property type="match status" value="1"/>
</dbReference>
<feature type="domain" description="Cytochrome c" evidence="7">
    <location>
        <begin position="85"/>
        <end position="185"/>
    </location>
</feature>
<dbReference type="SUPFAM" id="SSF46626">
    <property type="entry name" value="Cytochrome c"/>
    <property type="match status" value="2"/>
</dbReference>
<evidence type="ECO:0000256" key="4">
    <source>
        <dbReference type="ARBA" id="ARBA00023002"/>
    </source>
</evidence>
<keyword evidence="2 6" id="KW-0349">Heme</keyword>
<evidence type="ECO:0000256" key="2">
    <source>
        <dbReference type="ARBA" id="ARBA00022617"/>
    </source>
</evidence>
<evidence type="ECO:0000256" key="1">
    <source>
        <dbReference type="ARBA" id="ARBA00004196"/>
    </source>
</evidence>
<dbReference type="AlphaFoldDB" id="T0K7I6"/>
<proteinExistence type="predicted"/>
<keyword evidence="4" id="KW-0560">Oxidoreductase</keyword>
<comment type="caution">
    <text evidence="8">The sequence shown here is derived from an EMBL/GenBank/DDBJ whole genome shotgun (WGS) entry which is preliminary data.</text>
</comment>
<dbReference type="InterPro" id="IPR051395">
    <property type="entry name" value="Cytochrome_c_Peroxidase/MauG"/>
</dbReference>
<dbReference type="GO" id="GO:0030313">
    <property type="term" value="C:cell envelope"/>
    <property type="evidence" value="ECO:0007669"/>
    <property type="project" value="UniProtKB-SubCell"/>
</dbReference>
<dbReference type="GO" id="GO:0004130">
    <property type="term" value="F:cytochrome-c peroxidase activity"/>
    <property type="evidence" value="ECO:0007669"/>
    <property type="project" value="TreeGrafter"/>
</dbReference>
<gene>
    <name evidence="8" type="ORF">M529_08560</name>
</gene>
<dbReference type="GO" id="GO:0009055">
    <property type="term" value="F:electron transfer activity"/>
    <property type="evidence" value="ECO:0007669"/>
    <property type="project" value="InterPro"/>
</dbReference>
<comment type="subcellular location">
    <subcellularLocation>
        <location evidence="1">Cell envelope</location>
    </subcellularLocation>
</comment>
<sequence>MEWTLEQQALATIKSPMVSQGVPLQTMIDRLAQDSRLRREFAAIYDRSIDIDGVVDAIAYYERSLVTPGSRFDLWLAGNNSAMNEQALRGYKRFKQLGCVSCHQGQNVGGNLLQKHGIFRPLATPEPRILRVPSLRNVATTAPYFHDGSARTLDQAVKKMAASQLNVDLKPQEVVDLVAFLNTLTGNYAGQKVRAPE</sequence>
<dbReference type="PATRIC" id="fig|1346791.3.peg.1642"/>
<dbReference type="InterPro" id="IPR036909">
    <property type="entry name" value="Cyt_c-like_dom_sf"/>
</dbReference>
<dbReference type="Gene3D" id="1.10.760.10">
    <property type="entry name" value="Cytochrome c-like domain"/>
    <property type="match status" value="2"/>
</dbReference>
<evidence type="ECO:0000259" key="7">
    <source>
        <dbReference type="PROSITE" id="PS51007"/>
    </source>
</evidence>
<dbReference type="eggNOG" id="COG1858">
    <property type="taxonomic scope" value="Bacteria"/>
</dbReference>
<dbReference type="GO" id="GO:0020037">
    <property type="term" value="F:heme binding"/>
    <property type="evidence" value="ECO:0007669"/>
    <property type="project" value="InterPro"/>
</dbReference>
<dbReference type="InterPro" id="IPR004852">
    <property type="entry name" value="Di-haem_cyt_c_peroxidsae"/>
</dbReference>
<dbReference type="PANTHER" id="PTHR30600">
    <property type="entry name" value="CYTOCHROME C PEROXIDASE-RELATED"/>
    <property type="match status" value="1"/>
</dbReference>
<protein>
    <recommendedName>
        <fullName evidence="7">Cytochrome c domain-containing protein</fullName>
    </recommendedName>
</protein>
<reference evidence="8 9" key="1">
    <citation type="journal article" date="2013" name="Genome Announc.">
        <title>Draft Genome Sequence of Sphingobium ummariense Strain RL-3, a Hexachlorocyclohexane-Degrading Bacterium.</title>
        <authorList>
            <person name="Kohli P."/>
            <person name="Dua A."/>
            <person name="Sangwan N."/>
            <person name="Oldach P."/>
            <person name="Khurana J.P."/>
            <person name="Lal R."/>
        </authorList>
    </citation>
    <scope>NUCLEOTIDE SEQUENCE [LARGE SCALE GENOMIC DNA]</scope>
    <source>
        <strain evidence="8 9">RL-3</strain>
    </source>
</reference>
<accession>T0K7I6</accession>
<evidence type="ECO:0000313" key="8">
    <source>
        <dbReference type="EMBL" id="EQB32624.1"/>
    </source>
</evidence>
<evidence type="ECO:0000256" key="5">
    <source>
        <dbReference type="ARBA" id="ARBA00023004"/>
    </source>
</evidence>
<dbReference type="Pfam" id="PF00034">
    <property type="entry name" value="Cytochrom_C"/>
    <property type="match status" value="1"/>
</dbReference>
<name>T0K7I6_9SPHN</name>
<dbReference type="PANTHER" id="PTHR30600:SF7">
    <property type="entry name" value="CYTOCHROME C PEROXIDASE-RELATED"/>
    <property type="match status" value="1"/>
</dbReference>
<evidence type="ECO:0000256" key="3">
    <source>
        <dbReference type="ARBA" id="ARBA00022723"/>
    </source>
</evidence>
<keyword evidence="9" id="KW-1185">Reference proteome</keyword>
<keyword evidence="5 6" id="KW-0408">Iron</keyword>
<dbReference type="PROSITE" id="PS51007">
    <property type="entry name" value="CYTC"/>
    <property type="match status" value="1"/>
</dbReference>
<dbReference type="GO" id="GO:0046872">
    <property type="term" value="F:metal ion binding"/>
    <property type="evidence" value="ECO:0007669"/>
    <property type="project" value="UniProtKB-KW"/>
</dbReference>
<evidence type="ECO:0000313" key="9">
    <source>
        <dbReference type="Proteomes" id="UP000015523"/>
    </source>
</evidence>
<organism evidence="8 9">
    <name type="scientific">Sphingobium ummariense RL-3</name>
    <dbReference type="NCBI Taxonomy" id="1346791"/>
    <lineage>
        <taxon>Bacteria</taxon>
        <taxon>Pseudomonadati</taxon>
        <taxon>Pseudomonadota</taxon>
        <taxon>Alphaproteobacteria</taxon>
        <taxon>Sphingomonadales</taxon>
        <taxon>Sphingomonadaceae</taxon>
        <taxon>Sphingobium</taxon>
    </lineage>
</organism>
<dbReference type="EMBL" id="AUWY01000065">
    <property type="protein sequence ID" value="EQB32624.1"/>
    <property type="molecule type" value="Genomic_DNA"/>
</dbReference>
<dbReference type="STRING" id="1346791.M529_08560"/>
<dbReference type="Proteomes" id="UP000015523">
    <property type="component" value="Unassembled WGS sequence"/>
</dbReference>
<dbReference type="InterPro" id="IPR009056">
    <property type="entry name" value="Cyt_c-like_dom"/>
</dbReference>
<keyword evidence="3 6" id="KW-0479">Metal-binding</keyword>